<dbReference type="AlphaFoldDB" id="A0A6H0A0X0"/>
<name>A0A6H0A0X0_LYSSH</name>
<protein>
    <submittedName>
        <fullName evidence="1">Uncharacterized protein</fullName>
    </submittedName>
</protein>
<geneLocation type="plasmid" evidence="1">
    <name>pSSII-1</name>
</geneLocation>
<accession>A0A6H0A0X0</accession>
<organism evidence="1">
    <name type="scientific">Lysinibacillus sphaericus</name>
    <name type="common">Bacillus sphaericus</name>
    <dbReference type="NCBI Taxonomy" id="1421"/>
    <lineage>
        <taxon>Bacteria</taxon>
        <taxon>Bacillati</taxon>
        <taxon>Bacillota</taxon>
        <taxon>Bacilli</taxon>
        <taxon>Bacillales</taxon>
        <taxon>Bacillaceae</taxon>
        <taxon>Lysinibacillus</taxon>
    </lineage>
</organism>
<keyword evidence="1" id="KW-0614">Plasmid</keyword>
<evidence type="ECO:0000313" key="1">
    <source>
        <dbReference type="EMBL" id="QIS31203.1"/>
    </source>
</evidence>
<reference evidence="1" key="1">
    <citation type="submission" date="2020-02" db="EMBL/GenBank/DDBJ databases">
        <authorList>
            <person name="Hu X."/>
            <person name="Yuan Z."/>
            <person name="Cheng J."/>
            <person name="Geng P."/>
        </authorList>
    </citation>
    <scope>NUCLEOTIDE SEQUENCE</scope>
    <source>
        <strain evidence="1">SSII-1</strain>
        <plasmid evidence="1">pSSII-1</plasmid>
    </source>
</reference>
<proteinExistence type="predicted"/>
<sequence>MRDILIITQDNILEIAGALLLNAKHTVNNSNSFGFHNKESKEIAYKMLDDLYEKLKMLGYNPSGLFYHIQLQIDYTYGYAPITEWAELKNELMDNFEFILHVDGKYYAYGKSLMSKYNIKYKNENTNIKQTRFSECDLKYICSNFEDESLKTLAFVTGKKERDILIEIERLKKWWLFDYYKNHCY</sequence>
<dbReference type="EMBL" id="MT075580">
    <property type="protein sequence ID" value="QIS31203.1"/>
    <property type="molecule type" value="Genomic_DNA"/>
</dbReference>
<dbReference type="RefSeq" id="WP_031417288.1">
    <property type="nucleotide sequence ID" value="NZ_CP064071.1"/>
</dbReference>